<dbReference type="RefSeq" id="XP_013422409.1">
    <property type="nucleotide sequence ID" value="XM_013566955.1"/>
</dbReference>
<dbReference type="STRING" id="1043004.A0A074W517"/>
<gene>
    <name evidence="3" type="ORF">M436DRAFT_77071</name>
</gene>
<accession>A0A074W517</accession>
<dbReference type="GeneID" id="25415962"/>
<keyword evidence="1" id="KW-0539">Nucleus</keyword>
<dbReference type="CDD" id="cd12148">
    <property type="entry name" value="fungal_TF_MHR"/>
    <property type="match status" value="1"/>
</dbReference>
<dbReference type="GO" id="GO:0003700">
    <property type="term" value="F:DNA-binding transcription factor activity"/>
    <property type="evidence" value="ECO:0007669"/>
    <property type="project" value="InterPro"/>
</dbReference>
<feature type="region of interest" description="Disordered" evidence="2">
    <location>
        <begin position="503"/>
        <end position="525"/>
    </location>
</feature>
<evidence type="ECO:0000313" key="4">
    <source>
        <dbReference type="Proteomes" id="UP000027730"/>
    </source>
</evidence>
<protein>
    <recommendedName>
        <fullName evidence="5">Transcription factor domain-containing protein</fullName>
    </recommendedName>
</protein>
<dbReference type="InterPro" id="IPR050987">
    <property type="entry name" value="AtrR-like"/>
</dbReference>
<dbReference type="PANTHER" id="PTHR46910">
    <property type="entry name" value="TRANSCRIPTION FACTOR PDR1"/>
    <property type="match status" value="1"/>
</dbReference>
<dbReference type="Proteomes" id="UP000027730">
    <property type="component" value="Unassembled WGS sequence"/>
</dbReference>
<keyword evidence="4" id="KW-1185">Reference proteome</keyword>
<dbReference type="AlphaFoldDB" id="A0A074W517"/>
<dbReference type="HOGENOM" id="CLU_006926_3_2_1"/>
<dbReference type="EMBL" id="KL584734">
    <property type="protein sequence ID" value="KEQ68220.1"/>
    <property type="molecule type" value="Genomic_DNA"/>
</dbReference>
<evidence type="ECO:0000313" key="3">
    <source>
        <dbReference type="EMBL" id="KEQ68220.1"/>
    </source>
</evidence>
<sequence length="571" mass="64892">MRQKSLSTKEERAKTRHLKFTQAPQSLAKIRILLFSLGSSPDSELMNPLTLGVSTFAPKARSIPLYLETSSNWSFGRRVLTMAHEQILGEPLSPKDLLFQCEAYDLGWDGLRGSAPMLKTDSITLPTAEHAMYLINATKFYVGQTFHLFDEESFMMSFARFHNPNADKSGLMPLWYVHYLPILVFGKTFLARTVKGRKPPGADLFVQAMVFLPDVIFLCLHHIETIEILCCVTLYLHSLDFRSPAYQLIGQALRIALEHCMHTNMQSQHVTEALAQRCRKFWWTVHVLDRNLSSLMSASLPLYPEPPCRATALDIQVKLSRLRTRISNALLNIARITDQLHRCFEITPEKFDFGISRLSAYLHVLHHQCAILVTRPLLYTFLETRLHSRHVGQRRYNGVKALLIMCIDSAFQNIRILSQLQDEALLECFLSFDLDATFSSALVLLMAAVIVPSLPKGNNRPAEKAYQILGEMTTRGNSVAGFMLAELRQLETILGQIHPLEDRRTSKTDSCQPTQRHSDRYVPSMSSDGLMPRCMDCTIGDADWQYTITTEQMIQVADSLDFEAFGWTDLQ</sequence>
<evidence type="ECO:0008006" key="5">
    <source>
        <dbReference type="Google" id="ProtNLM"/>
    </source>
</evidence>
<reference evidence="3 4" key="1">
    <citation type="journal article" date="2014" name="BMC Genomics">
        <title>Genome sequencing of four Aureobasidium pullulans varieties: biotechnological potential, stress tolerance, and description of new species.</title>
        <authorList>
            <person name="Gostin Ar C."/>
            <person name="Ohm R.A."/>
            <person name="Kogej T."/>
            <person name="Sonjak S."/>
            <person name="Turk M."/>
            <person name="Zajc J."/>
            <person name="Zalar P."/>
            <person name="Grube M."/>
            <person name="Sun H."/>
            <person name="Han J."/>
            <person name="Sharma A."/>
            <person name="Chiniquy J."/>
            <person name="Ngan C.Y."/>
            <person name="Lipzen A."/>
            <person name="Barry K."/>
            <person name="Grigoriev I.V."/>
            <person name="Gunde-Cimerman N."/>
        </authorList>
    </citation>
    <scope>NUCLEOTIDE SEQUENCE [LARGE SCALE GENOMIC DNA]</scope>
    <source>
        <strain evidence="3 4">CBS 147.97</strain>
    </source>
</reference>
<dbReference type="PANTHER" id="PTHR46910:SF32">
    <property type="entry name" value="TRANSCRIPTION FACTOR DOMAIN-CONTAINING PROTEIN-RELATED"/>
    <property type="match status" value="1"/>
</dbReference>
<dbReference type="OrthoDB" id="5464at2759"/>
<name>A0A074W517_9PEZI</name>
<evidence type="ECO:0000256" key="2">
    <source>
        <dbReference type="SAM" id="MobiDB-lite"/>
    </source>
</evidence>
<proteinExistence type="predicted"/>
<evidence type="ECO:0000256" key="1">
    <source>
        <dbReference type="ARBA" id="ARBA00023242"/>
    </source>
</evidence>
<organism evidence="3 4">
    <name type="scientific">Aureobasidium namibiae CBS 147.97</name>
    <dbReference type="NCBI Taxonomy" id="1043004"/>
    <lineage>
        <taxon>Eukaryota</taxon>
        <taxon>Fungi</taxon>
        <taxon>Dikarya</taxon>
        <taxon>Ascomycota</taxon>
        <taxon>Pezizomycotina</taxon>
        <taxon>Dothideomycetes</taxon>
        <taxon>Dothideomycetidae</taxon>
        <taxon>Dothideales</taxon>
        <taxon>Saccotheciaceae</taxon>
        <taxon>Aureobasidium</taxon>
    </lineage>
</organism>